<reference evidence="5 6" key="1">
    <citation type="submission" date="2023-11" db="EMBL/GenBank/DDBJ databases">
        <title>30 novel species of actinomycetes from the DSMZ collection.</title>
        <authorList>
            <person name="Nouioui I."/>
        </authorList>
    </citation>
    <scope>NUCLEOTIDE SEQUENCE [LARGE SCALE GENOMIC DNA]</scope>
    <source>
        <strain evidence="5 6">DSM 41602</strain>
    </source>
</reference>
<dbReference type="InterPro" id="IPR023271">
    <property type="entry name" value="Aquaporin-like"/>
</dbReference>
<accession>A0ABD5JHP4</accession>
<evidence type="ECO:0000256" key="1">
    <source>
        <dbReference type="ARBA" id="ARBA00004141"/>
    </source>
</evidence>
<organism evidence="5 6">
    <name type="scientific">Streptomyces antimycoticus</name>
    <dbReference type="NCBI Taxonomy" id="68175"/>
    <lineage>
        <taxon>Bacteria</taxon>
        <taxon>Bacillati</taxon>
        <taxon>Actinomycetota</taxon>
        <taxon>Actinomycetes</taxon>
        <taxon>Kitasatosporales</taxon>
        <taxon>Streptomycetaceae</taxon>
        <taxon>Streptomyces</taxon>
        <taxon>Streptomyces violaceusniger group</taxon>
    </lineage>
</organism>
<evidence type="ECO:0000313" key="6">
    <source>
        <dbReference type="Proteomes" id="UP001354649"/>
    </source>
</evidence>
<dbReference type="InterPro" id="IPR000425">
    <property type="entry name" value="MIP"/>
</dbReference>
<dbReference type="GeneID" id="97436804"/>
<keyword evidence="2" id="KW-0812">Transmembrane</keyword>
<evidence type="ECO:0000256" key="2">
    <source>
        <dbReference type="ARBA" id="ARBA00022692"/>
    </source>
</evidence>
<sequence length="62" mass="6433">MTRSPCHRSITARSGIALLGPLSGGSINPARQFGPAALSGQTSDLWICLIAPIRLRTNGAAM</sequence>
<name>A0ABD5JHP4_9ACTN</name>
<evidence type="ECO:0000256" key="4">
    <source>
        <dbReference type="ARBA" id="ARBA00023136"/>
    </source>
</evidence>
<dbReference type="SUPFAM" id="SSF81338">
    <property type="entry name" value="Aquaporin-like"/>
    <property type="match status" value="1"/>
</dbReference>
<evidence type="ECO:0000256" key="3">
    <source>
        <dbReference type="ARBA" id="ARBA00022989"/>
    </source>
</evidence>
<evidence type="ECO:0000313" key="5">
    <source>
        <dbReference type="EMBL" id="MEE4587271.1"/>
    </source>
</evidence>
<protein>
    <submittedName>
        <fullName evidence="5">Aquaporin</fullName>
    </submittedName>
</protein>
<dbReference type="Proteomes" id="UP001354649">
    <property type="component" value="Unassembled WGS sequence"/>
</dbReference>
<keyword evidence="4" id="KW-0472">Membrane</keyword>
<keyword evidence="3" id="KW-1133">Transmembrane helix</keyword>
<comment type="caution">
    <text evidence="5">The sequence shown here is derived from an EMBL/GenBank/DDBJ whole genome shotgun (WGS) entry which is preliminary data.</text>
</comment>
<dbReference type="RefSeq" id="WP_236670286.1">
    <property type="nucleotide sequence ID" value="NZ_CP108856.1"/>
</dbReference>
<dbReference type="EMBL" id="JAZBJQ010000023">
    <property type="protein sequence ID" value="MEE4587271.1"/>
    <property type="molecule type" value="Genomic_DNA"/>
</dbReference>
<dbReference type="GO" id="GO:0016020">
    <property type="term" value="C:membrane"/>
    <property type="evidence" value="ECO:0007669"/>
    <property type="project" value="UniProtKB-SubCell"/>
</dbReference>
<dbReference type="Pfam" id="PF00230">
    <property type="entry name" value="MIP"/>
    <property type="match status" value="1"/>
</dbReference>
<proteinExistence type="predicted"/>
<dbReference type="Gene3D" id="1.20.1080.10">
    <property type="entry name" value="Glycerol uptake facilitator protein"/>
    <property type="match status" value="1"/>
</dbReference>
<dbReference type="AlphaFoldDB" id="A0ABD5JHP4"/>
<gene>
    <name evidence="5" type="ORF">V2K49_29845</name>
</gene>
<comment type="subcellular location">
    <subcellularLocation>
        <location evidence="1">Membrane</location>
        <topology evidence="1">Multi-pass membrane protein</topology>
    </subcellularLocation>
</comment>